<protein>
    <submittedName>
        <fullName evidence="7">PilZ domain-containing protein</fullName>
    </submittedName>
</protein>
<dbReference type="Gene3D" id="2.40.10.220">
    <property type="entry name" value="predicted glycosyltransferase like domains"/>
    <property type="match status" value="1"/>
</dbReference>
<dbReference type="Pfam" id="PF12945">
    <property type="entry name" value="PilZNR"/>
    <property type="match status" value="1"/>
</dbReference>
<feature type="region of interest" description="Disordered" evidence="4">
    <location>
        <begin position="1"/>
        <end position="29"/>
    </location>
</feature>
<dbReference type="RefSeq" id="WP_090626955.1">
    <property type="nucleotide sequence ID" value="NZ_FOCP01000001.1"/>
</dbReference>
<gene>
    <name evidence="7" type="ORF">SAMN05216325_101101</name>
</gene>
<reference evidence="7 8" key="1">
    <citation type="submission" date="2016-10" db="EMBL/GenBank/DDBJ databases">
        <authorList>
            <person name="de Groot N.N."/>
        </authorList>
    </citation>
    <scope>NUCLEOTIDE SEQUENCE [LARGE SCALE GENOMIC DNA]</scope>
    <source>
        <strain evidence="7 8">Nm22</strain>
    </source>
</reference>
<dbReference type="InterPro" id="IPR009875">
    <property type="entry name" value="PilZ_domain"/>
</dbReference>
<organism evidence="7 8">
    <name type="scientific">Nitrosomonas marina</name>
    <dbReference type="NCBI Taxonomy" id="917"/>
    <lineage>
        <taxon>Bacteria</taxon>
        <taxon>Pseudomonadati</taxon>
        <taxon>Pseudomonadota</taxon>
        <taxon>Betaproteobacteria</taxon>
        <taxon>Nitrosomonadales</taxon>
        <taxon>Nitrosomonadaceae</taxon>
        <taxon>Nitrosomonas</taxon>
    </lineage>
</organism>
<dbReference type="Gene3D" id="2.30.110.10">
    <property type="entry name" value="Electron Transport, Fmn-binding Protein, Chain A"/>
    <property type="match status" value="1"/>
</dbReference>
<dbReference type="GO" id="GO:0035438">
    <property type="term" value="F:cyclic-di-GMP binding"/>
    <property type="evidence" value="ECO:0007669"/>
    <property type="project" value="InterPro"/>
</dbReference>
<evidence type="ECO:0000256" key="2">
    <source>
        <dbReference type="ARBA" id="ARBA00022741"/>
    </source>
</evidence>
<dbReference type="SUPFAM" id="SSF141371">
    <property type="entry name" value="PilZ domain-like"/>
    <property type="match status" value="2"/>
</dbReference>
<feature type="domain" description="PilZ" evidence="5">
    <location>
        <begin position="143"/>
        <end position="248"/>
    </location>
</feature>
<dbReference type="InterPro" id="IPR009926">
    <property type="entry name" value="T3SS_YcgR_PilZN"/>
</dbReference>
<feature type="domain" description="Type III secretion system flagellar brake protein YcgR PilZN" evidence="6">
    <location>
        <begin position="47"/>
        <end position="136"/>
    </location>
</feature>
<keyword evidence="1" id="KW-0973">c-di-GMP</keyword>
<evidence type="ECO:0000313" key="8">
    <source>
        <dbReference type="Proteomes" id="UP000199459"/>
    </source>
</evidence>
<evidence type="ECO:0000256" key="3">
    <source>
        <dbReference type="ARBA" id="ARBA00023143"/>
    </source>
</evidence>
<dbReference type="STRING" id="917.SAMN05216326_11281"/>
<dbReference type="AlphaFoldDB" id="A0A1H8ADY9"/>
<dbReference type="InterPro" id="IPR012349">
    <property type="entry name" value="Split_barrel_FMN-bd"/>
</dbReference>
<evidence type="ECO:0000259" key="6">
    <source>
        <dbReference type="Pfam" id="PF12945"/>
    </source>
</evidence>
<keyword evidence="3" id="KW-0975">Bacterial flagellum</keyword>
<dbReference type="EMBL" id="FOCP01000001">
    <property type="protein sequence ID" value="SEM68985.1"/>
    <property type="molecule type" value="Genomic_DNA"/>
</dbReference>
<evidence type="ECO:0000256" key="1">
    <source>
        <dbReference type="ARBA" id="ARBA00022636"/>
    </source>
</evidence>
<dbReference type="OrthoDB" id="5293692at2"/>
<dbReference type="Proteomes" id="UP000199459">
    <property type="component" value="Unassembled WGS sequence"/>
</dbReference>
<accession>A0A1H8ADY9</accession>
<proteinExistence type="predicted"/>
<sequence length="255" mass="28930">MNLTENINDIERPSTSTKNSDATTRKKQDTTNETVFSFKDMQLRITDKLQVQPTSLAKKSQSPTQVTYYTAKLIGYYLNLGLLISEPHAAKINEYPLLEGDELFVFYFNGQTLFKFTSYVEKIITLPFKYLHLTFPKHISGKQIRRSKRVNVNIEATVNSITSPVIITDISTSGAKIETNQELGGINTAIDIAFEINLHDLKTKLQLKGNVQSFNISHTNALNPLCYGIKFTSLQNDQNLLLHNLIYQNLMDEFA</sequence>
<keyword evidence="2" id="KW-0547">Nucleotide-binding</keyword>
<evidence type="ECO:0000256" key="4">
    <source>
        <dbReference type="SAM" id="MobiDB-lite"/>
    </source>
</evidence>
<name>A0A1H8ADY9_9PROT</name>
<evidence type="ECO:0000259" key="5">
    <source>
        <dbReference type="Pfam" id="PF07238"/>
    </source>
</evidence>
<evidence type="ECO:0000313" key="7">
    <source>
        <dbReference type="EMBL" id="SEM68985.1"/>
    </source>
</evidence>
<dbReference type="Pfam" id="PF07238">
    <property type="entry name" value="PilZ"/>
    <property type="match status" value="1"/>
</dbReference>
<feature type="compositionally biased region" description="Polar residues" evidence="4">
    <location>
        <begin position="1"/>
        <end position="22"/>
    </location>
</feature>